<organism evidence="1 2">
    <name type="scientific">Aquimarina litoralis</name>
    <dbReference type="NCBI Taxonomy" id="584605"/>
    <lineage>
        <taxon>Bacteria</taxon>
        <taxon>Pseudomonadati</taxon>
        <taxon>Bacteroidota</taxon>
        <taxon>Flavobacteriia</taxon>
        <taxon>Flavobacteriales</taxon>
        <taxon>Flavobacteriaceae</taxon>
        <taxon>Aquimarina</taxon>
    </lineage>
</organism>
<accession>A0ABN1J775</accession>
<dbReference type="EMBL" id="BAAAGE010000005">
    <property type="protein sequence ID" value="GAA0730880.1"/>
    <property type="molecule type" value="Genomic_DNA"/>
</dbReference>
<keyword evidence="2" id="KW-1185">Reference proteome</keyword>
<protein>
    <submittedName>
        <fullName evidence="1">Uncharacterized protein</fullName>
    </submittedName>
</protein>
<reference evidence="1 2" key="1">
    <citation type="journal article" date="2019" name="Int. J. Syst. Evol. Microbiol.">
        <title>The Global Catalogue of Microorganisms (GCM) 10K type strain sequencing project: providing services to taxonomists for standard genome sequencing and annotation.</title>
        <authorList>
            <consortium name="The Broad Institute Genomics Platform"/>
            <consortium name="The Broad Institute Genome Sequencing Center for Infectious Disease"/>
            <person name="Wu L."/>
            <person name="Ma J."/>
        </authorList>
    </citation>
    <scope>NUCLEOTIDE SEQUENCE [LARGE SCALE GENOMIC DNA]</scope>
    <source>
        <strain evidence="1 2">JCM 15974</strain>
    </source>
</reference>
<gene>
    <name evidence="1" type="ORF">GCM10009430_42480</name>
</gene>
<dbReference type="RefSeq" id="WP_343914260.1">
    <property type="nucleotide sequence ID" value="NZ_BAAAGE010000005.1"/>
</dbReference>
<dbReference type="Proteomes" id="UP001501758">
    <property type="component" value="Unassembled WGS sequence"/>
</dbReference>
<evidence type="ECO:0000313" key="2">
    <source>
        <dbReference type="Proteomes" id="UP001501758"/>
    </source>
</evidence>
<comment type="caution">
    <text evidence="1">The sequence shown here is derived from an EMBL/GenBank/DDBJ whole genome shotgun (WGS) entry which is preliminary data.</text>
</comment>
<sequence>MAIDIKNILSFFGIKKTFEISKEELEHLSSETSSQEKNDPYIIDLDFSDEDSPIAEEMLTNIYEDATSLFDYNHNNLEKVIFNSLEHHKTLLGSHPEIKTEVLYYLFKERSKNRKSSSKSESKLVDKIPQDFKHAIGYHLLNSKIRLTSQDFTYFFHKWKDTYAYDYPLRPLLRQLKKHSINYKISPELNVSLHSFLRSRSIQYLSIKQHMDAKSIIHRVILENSKINLIPSAYVFQLLPDPFGVHVNKLISNMSEKYQHNISKVLKILSKNIHQKSFIQINEYLEKIHQKKFDDFSYSILRKFAYLRLRNVTLRQKEDNNEKDIIYGVYEHVYQENINLVKGLIQLHGYRNNQNCIKLISKILERCYAVSIGSNYGATSQSLGKICIQTLAFQFEDAGKHELKTVYENTSFRLIKKQIEIISHKLQEETGISLL</sequence>
<proteinExistence type="predicted"/>
<evidence type="ECO:0000313" key="1">
    <source>
        <dbReference type="EMBL" id="GAA0730880.1"/>
    </source>
</evidence>
<name>A0ABN1J775_9FLAO</name>